<dbReference type="Pfam" id="PF24538">
    <property type="entry name" value="DUF7599"/>
    <property type="match status" value="1"/>
</dbReference>
<keyword evidence="12" id="KW-1185">Reference proteome</keyword>
<dbReference type="InterPro" id="IPR044210">
    <property type="entry name" value="Tfc3-like"/>
</dbReference>
<dbReference type="InterPro" id="IPR056428">
    <property type="entry name" value="WH_GTF3C1"/>
</dbReference>
<feature type="compositionally biased region" description="Basic and acidic residues" evidence="6">
    <location>
        <begin position="502"/>
        <end position="520"/>
    </location>
</feature>
<evidence type="ECO:0000256" key="4">
    <source>
        <dbReference type="ARBA" id="ARBA00023163"/>
    </source>
</evidence>
<evidence type="ECO:0000313" key="12">
    <source>
        <dbReference type="Proteomes" id="UP000315295"/>
    </source>
</evidence>
<evidence type="ECO:0000256" key="2">
    <source>
        <dbReference type="ARBA" id="ARBA00022553"/>
    </source>
</evidence>
<dbReference type="InterPro" id="IPR056063">
    <property type="entry name" value="DUF7646"/>
</dbReference>
<keyword evidence="2" id="KW-0597">Phosphoprotein</keyword>
<gene>
    <name evidence="11" type="ORF">C1H46_029879</name>
</gene>
<evidence type="ECO:0000259" key="7">
    <source>
        <dbReference type="Pfam" id="PF04182"/>
    </source>
</evidence>
<dbReference type="Pfam" id="PF23704">
    <property type="entry name" value="WHD_GTF3C1_N"/>
    <property type="match status" value="1"/>
</dbReference>
<feature type="domain" description="DUF7646" evidence="10">
    <location>
        <begin position="382"/>
        <end position="432"/>
    </location>
</feature>
<dbReference type="GO" id="GO:0000127">
    <property type="term" value="C:transcription factor TFIIIC complex"/>
    <property type="evidence" value="ECO:0007669"/>
    <property type="project" value="InterPro"/>
</dbReference>
<dbReference type="GO" id="GO:0005634">
    <property type="term" value="C:nucleus"/>
    <property type="evidence" value="ECO:0007669"/>
    <property type="project" value="UniProtKB-SubCell"/>
</dbReference>
<dbReference type="Pfam" id="PF04182">
    <property type="entry name" value="B-block_TFIIIC"/>
    <property type="match status" value="1"/>
</dbReference>
<feature type="domain" description="DUF7599" evidence="9">
    <location>
        <begin position="241"/>
        <end position="318"/>
    </location>
</feature>
<comment type="subcellular location">
    <subcellularLocation>
        <location evidence="1">Nucleus</location>
    </subcellularLocation>
</comment>
<protein>
    <submittedName>
        <fullName evidence="11">Uncharacterized protein</fullName>
    </submittedName>
</protein>
<comment type="caution">
    <text evidence="11">The sequence shown here is derived from an EMBL/GenBank/DDBJ whole genome shotgun (WGS) entry which is preliminary data.</text>
</comment>
<organism evidence="11 12">
    <name type="scientific">Malus baccata</name>
    <name type="common">Siberian crab apple</name>
    <name type="synonym">Pyrus baccata</name>
    <dbReference type="NCBI Taxonomy" id="106549"/>
    <lineage>
        <taxon>Eukaryota</taxon>
        <taxon>Viridiplantae</taxon>
        <taxon>Streptophyta</taxon>
        <taxon>Embryophyta</taxon>
        <taxon>Tracheophyta</taxon>
        <taxon>Spermatophyta</taxon>
        <taxon>Magnoliopsida</taxon>
        <taxon>eudicotyledons</taxon>
        <taxon>Gunneridae</taxon>
        <taxon>Pentapetalae</taxon>
        <taxon>rosids</taxon>
        <taxon>fabids</taxon>
        <taxon>Rosales</taxon>
        <taxon>Rosaceae</taxon>
        <taxon>Amygdaloideae</taxon>
        <taxon>Maleae</taxon>
        <taxon>Malus</taxon>
    </lineage>
</organism>
<name>A0A540LE07_MALBA</name>
<feature type="region of interest" description="Disordered" evidence="6">
    <location>
        <begin position="502"/>
        <end position="536"/>
    </location>
</feature>
<proteinExistence type="predicted"/>
<keyword evidence="3" id="KW-0238">DNA-binding</keyword>
<sequence length="1157" mass="130115">MDSILNASLEEICLEGRNGLAISTLWSRLESSLSSSNFSDHGFKQALWAELRSVPTLKFLNQKQNPRYYSPTDSSIQSFQDAEKLDLKLVADQCLRDSFLGLYIAQSSVENMCLYQRRTLERVSTARRDGITQSQLSKELGIQGENYFYKVRKLECQGLIAKRPALVRKKIPGDEGHSSNNLSVTTNLIYLHRYANDLGSQQEVEITKVEQNTESFGNAKEIPASGDGFSGNGVKDNVLVNDYLSATKAVCDKLKESNGKVLVSDLKKELGYSGTRSGNRAWRKVEQYLVLLKKFCPKSLEPKNLGQVKIVKKYQTAHLLAELPIEHQIQELINAAGSEGIIMSNVSALCVTLIRVLLSPRPCVKREPCALGTTFFIFRFCYKQISKRLGIGRKESDKWIESMCSRFGMIKKKERNKKVNEYRVWARGKFNFKSAKVFLNQSENDNTTTTTPYVSGVDTLDRTDQIQNHSTFTETETHDAASDTPLSVLNPHLTLTVDSARKEESMLEQDKGESQKSEHASRKRKRSSKASSVEFTEVEGVTGRLEEQMLDKLPVTVKTFMERRNLLFTFPGEHDAHLRAFQMDGHQENDQESGTKDTEGCHSILSTCDFSKLKPSRQFRFSWTEEADRQLVIQYARWCATLGAKYHHQINWASLPDLPAPPSTCKRRMSYLKNSNGKFRKALMKLCNMLSERYAMLLLKTQKGSLNISDCRQLFQGSAEEGYNKNCSNISDRNQRTGFREKLWDDFDDRNIRKSLDEILHHRMAKTVTLLCEAGSDHSTNSEEYDPQGSELIVPSVPSDEIQNDSRGISAQRCVQHLHQNFFKLLHEGVVSTPVYKSLAVELFKLVFLSTITARGEQNLPAEIQQRYSERDLLAALDYLRDNKIVVGGTDSQPLSLSPQFFSNIFRSPFPTDSGKRAAKFARWLHEREKDLTDGGIYLSTDLKCGDFFHLFALVSSGQLSISPHIPDGVGEAEDLRSSKQKTGSDESLNSKRLKYSSDNLSRREKGFPGIMVSVYRTSSTSKSVNLLKDDGASSGKKHVSGNNQVEQTGSVAEGCMEDKMCAPTLPWMNGEQKINKIFDKGLRRRLLGIVMQNPGMLEDEIIRKMDVLNPQKIVGVAGSGQASSCAEVASNCLQRSPANSKDTHRKQLRPAKRGGS</sequence>
<dbReference type="GO" id="GO:0042791">
    <property type="term" value="P:5S class rRNA transcription by RNA polymerase III"/>
    <property type="evidence" value="ECO:0007669"/>
    <property type="project" value="TreeGrafter"/>
</dbReference>
<reference evidence="11 12" key="1">
    <citation type="journal article" date="2019" name="G3 (Bethesda)">
        <title>Sequencing of a Wild Apple (Malus baccata) Genome Unravels the Differences Between Cultivated and Wild Apple Species Regarding Disease Resistance and Cold Tolerance.</title>
        <authorList>
            <person name="Chen X."/>
        </authorList>
    </citation>
    <scope>NUCLEOTIDE SEQUENCE [LARGE SCALE GENOMIC DNA]</scope>
    <source>
        <strain evidence="12">cv. Shandingzi</strain>
        <tissue evidence="11">Leaves</tissue>
    </source>
</reference>
<dbReference type="GO" id="GO:0003677">
    <property type="term" value="F:DNA binding"/>
    <property type="evidence" value="ECO:0007669"/>
    <property type="project" value="UniProtKB-KW"/>
</dbReference>
<evidence type="ECO:0000256" key="5">
    <source>
        <dbReference type="ARBA" id="ARBA00023242"/>
    </source>
</evidence>
<evidence type="ECO:0000256" key="3">
    <source>
        <dbReference type="ARBA" id="ARBA00023125"/>
    </source>
</evidence>
<dbReference type="InterPro" id="IPR056020">
    <property type="entry name" value="DUF7599"/>
</dbReference>
<dbReference type="Proteomes" id="UP000315295">
    <property type="component" value="Unassembled WGS sequence"/>
</dbReference>
<feature type="compositionally biased region" description="Basic residues" evidence="6">
    <location>
        <begin position="1144"/>
        <end position="1157"/>
    </location>
</feature>
<dbReference type="InterPro" id="IPR007309">
    <property type="entry name" value="TFIIIC_Bblock-bd"/>
</dbReference>
<feature type="domain" description="General transcription factor 3C polypeptide 1 winged-helix" evidence="8">
    <location>
        <begin position="1"/>
        <end position="103"/>
    </location>
</feature>
<evidence type="ECO:0000256" key="1">
    <source>
        <dbReference type="ARBA" id="ARBA00004123"/>
    </source>
</evidence>
<dbReference type="PANTHER" id="PTHR15180">
    <property type="entry name" value="GENERAL TRANSCRIPTION FACTOR 3C POLYPEPTIDE 1"/>
    <property type="match status" value="1"/>
</dbReference>
<feature type="domain" description="B-block binding subunit of TFIIIC" evidence="7">
    <location>
        <begin position="116"/>
        <end position="196"/>
    </location>
</feature>
<evidence type="ECO:0000259" key="10">
    <source>
        <dbReference type="Pfam" id="PF24657"/>
    </source>
</evidence>
<evidence type="ECO:0000259" key="8">
    <source>
        <dbReference type="Pfam" id="PF23704"/>
    </source>
</evidence>
<dbReference type="EMBL" id="VIEB01000631">
    <property type="protein sequence ID" value="TQD84589.1"/>
    <property type="molecule type" value="Genomic_DNA"/>
</dbReference>
<dbReference type="GO" id="GO:0006384">
    <property type="term" value="P:transcription initiation at RNA polymerase III promoter"/>
    <property type="evidence" value="ECO:0007669"/>
    <property type="project" value="InterPro"/>
</dbReference>
<evidence type="ECO:0000256" key="6">
    <source>
        <dbReference type="SAM" id="MobiDB-lite"/>
    </source>
</evidence>
<keyword evidence="4" id="KW-0804">Transcription</keyword>
<keyword evidence="5" id="KW-0539">Nucleus</keyword>
<evidence type="ECO:0000259" key="9">
    <source>
        <dbReference type="Pfam" id="PF24538"/>
    </source>
</evidence>
<feature type="region of interest" description="Disordered" evidence="6">
    <location>
        <begin position="971"/>
        <end position="996"/>
    </location>
</feature>
<dbReference type="Pfam" id="PF24657">
    <property type="entry name" value="DUF7646"/>
    <property type="match status" value="1"/>
</dbReference>
<evidence type="ECO:0000313" key="11">
    <source>
        <dbReference type="EMBL" id="TQD84589.1"/>
    </source>
</evidence>
<dbReference type="AlphaFoldDB" id="A0A540LE07"/>
<dbReference type="STRING" id="106549.A0A540LE07"/>
<accession>A0A540LE07</accession>
<dbReference type="PANTHER" id="PTHR15180:SF1">
    <property type="entry name" value="GENERAL TRANSCRIPTION FACTOR 3C POLYPEPTIDE 1"/>
    <property type="match status" value="1"/>
</dbReference>
<feature type="region of interest" description="Disordered" evidence="6">
    <location>
        <begin position="1137"/>
        <end position="1157"/>
    </location>
</feature>